<accession>A0ABY6V357</accession>
<feature type="transmembrane region" description="Helical" evidence="7">
    <location>
        <begin position="176"/>
        <end position="197"/>
    </location>
</feature>
<reference evidence="8 9" key="1">
    <citation type="submission" date="2019-06" db="EMBL/GenBank/DDBJ databases">
        <authorList>
            <person name="Broberg M."/>
        </authorList>
    </citation>
    <scope>NUCLEOTIDE SEQUENCE [LARGE SCALE GENOMIC DNA]</scope>
</reference>
<keyword evidence="5" id="KW-0539">Nucleus</keyword>
<evidence type="ECO:0000256" key="7">
    <source>
        <dbReference type="SAM" id="Phobius"/>
    </source>
</evidence>
<keyword evidence="2" id="KW-0805">Transcription regulation</keyword>
<keyword evidence="9" id="KW-1185">Reference proteome</keyword>
<evidence type="ECO:0000256" key="4">
    <source>
        <dbReference type="ARBA" id="ARBA00023163"/>
    </source>
</evidence>
<feature type="transmembrane region" description="Helical" evidence="7">
    <location>
        <begin position="394"/>
        <end position="418"/>
    </location>
</feature>
<proteinExistence type="predicted"/>
<protein>
    <recommendedName>
        <fullName evidence="10">Transcription factor domain-containing protein</fullName>
    </recommendedName>
</protein>
<name>A0ABY6V357_BIOOC</name>
<evidence type="ECO:0000256" key="1">
    <source>
        <dbReference type="ARBA" id="ARBA00004123"/>
    </source>
</evidence>
<evidence type="ECO:0000256" key="6">
    <source>
        <dbReference type="SAM" id="MobiDB-lite"/>
    </source>
</evidence>
<feature type="compositionally biased region" description="Low complexity" evidence="6">
    <location>
        <begin position="42"/>
        <end position="54"/>
    </location>
</feature>
<organism evidence="8 9">
    <name type="scientific">Bionectria ochroleuca</name>
    <name type="common">Gliocladium roseum</name>
    <dbReference type="NCBI Taxonomy" id="29856"/>
    <lineage>
        <taxon>Eukaryota</taxon>
        <taxon>Fungi</taxon>
        <taxon>Dikarya</taxon>
        <taxon>Ascomycota</taxon>
        <taxon>Pezizomycotina</taxon>
        <taxon>Sordariomycetes</taxon>
        <taxon>Hypocreomycetidae</taxon>
        <taxon>Hypocreales</taxon>
        <taxon>Bionectriaceae</taxon>
        <taxon>Clonostachys</taxon>
    </lineage>
</organism>
<gene>
    <name evidence="8" type="ORF">CLO192961_LOCUS495343</name>
</gene>
<keyword evidence="3" id="KW-0238">DNA-binding</keyword>
<keyword evidence="4" id="KW-0804">Transcription</keyword>
<evidence type="ECO:0000313" key="9">
    <source>
        <dbReference type="Proteomes" id="UP000766486"/>
    </source>
</evidence>
<evidence type="ECO:0008006" key="10">
    <source>
        <dbReference type="Google" id="ProtNLM"/>
    </source>
</evidence>
<comment type="caution">
    <text evidence="8">The sequence shown here is derived from an EMBL/GenBank/DDBJ whole genome shotgun (WGS) entry which is preliminary data.</text>
</comment>
<evidence type="ECO:0000313" key="8">
    <source>
        <dbReference type="EMBL" id="VUC38211.1"/>
    </source>
</evidence>
<keyword evidence="7" id="KW-1133">Transmembrane helix</keyword>
<feature type="region of interest" description="Disordered" evidence="6">
    <location>
        <begin position="37"/>
        <end position="81"/>
    </location>
</feature>
<dbReference type="Proteomes" id="UP000766486">
    <property type="component" value="Unassembled WGS sequence"/>
</dbReference>
<dbReference type="PANTHER" id="PTHR31845:SF32">
    <property type="entry name" value="MISCELLANEOUS ZN(II)2CYS6 TRANSCRIPTION FACTOR (EUROFUNG)-RELATED"/>
    <property type="match status" value="1"/>
</dbReference>
<evidence type="ECO:0000256" key="3">
    <source>
        <dbReference type="ARBA" id="ARBA00023125"/>
    </source>
</evidence>
<feature type="transmembrane region" description="Helical" evidence="7">
    <location>
        <begin position="217"/>
        <end position="236"/>
    </location>
</feature>
<keyword evidence="7" id="KW-0472">Membrane</keyword>
<evidence type="ECO:0000256" key="2">
    <source>
        <dbReference type="ARBA" id="ARBA00023015"/>
    </source>
</evidence>
<comment type="subcellular location">
    <subcellularLocation>
        <location evidence="1">Nucleus</location>
    </subcellularLocation>
</comment>
<feature type="compositionally biased region" description="Polar residues" evidence="6">
    <location>
        <begin position="58"/>
        <end position="81"/>
    </location>
</feature>
<dbReference type="PANTHER" id="PTHR31845">
    <property type="entry name" value="FINGER DOMAIN PROTEIN, PUTATIVE-RELATED"/>
    <property type="match status" value="1"/>
</dbReference>
<dbReference type="InterPro" id="IPR051089">
    <property type="entry name" value="prtT"/>
</dbReference>
<sequence length="541" mass="60450">MPIRRRRVQKEPRSRTARLERQLNELMTLVGTTNRMVSGEGSSLATSSTAVSVDSRTRFSTPTSHSSTSIRTPNDSGTQQPFIPIPTITDDGQIAHLSDSEMEECFILFRLSILQGFPFIDIAQEVTPAQFRRQYPMTSLCIVFIATSDLQRKVAMGNMIAEILTKKIIFQRRASIDLLLACICFTGWLVEVLYLYLLLSTQADGDGRIHHNGKPKMLTAWVQLTLTIVYDMKLNVIKLDSMVLRRALLGAFILASIGNQSEGSVQALKWTPVMNESLAILADTPPECPGDRLLAAQVHCHLIIQDLLLANPFPGQGVIATECNPENQIYRQELWLRLQEVKTAFQMEATCNTVVAMTILATEQSIFFAAIGTFSEYQPPEVQMQIISNLHRSLLAVSGWLCTFLPLGALAFTTLPIASFVQLSSNLDTLFTLTTFDNPLWDTEFVSQTVDVLATMDTIAHMLESIPGILRQCAMPHDTHAGEKDVVTVAVENIRCQKKGWESVVTEKRALRTLLDEVWGQDLTFNVSDLERFQRKGPELE</sequence>
<dbReference type="EMBL" id="CABFNS010001130">
    <property type="protein sequence ID" value="VUC38211.1"/>
    <property type="molecule type" value="Genomic_DNA"/>
</dbReference>
<keyword evidence="7" id="KW-0812">Transmembrane</keyword>
<evidence type="ECO:0000256" key="5">
    <source>
        <dbReference type="ARBA" id="ARBA00023242"/>
    </source>
</evidence>